<keyword evidence="4 5" id="KW-0472">Membrane</keyword>
<keyword evidence="3 5" id="KW-1133">Transmembrane helix</keyword>
<feature type="transmembrane region" description="Helical" evidence="5">
    <location>
        <begin position="257"/>
        <end position="284"/>
    </location>
</feature>
<feature type="transmembrane region" description="Helical" evidence="5">
    <location>
        <begin position="323"/>
        <end position="342"/>
    </location>
</feature>
<gene>
    <name evidence="7" type="ORF">R3Q59_40835</name>
</gene>
<dbReference type="InterPro" id="IPR011701">
    <property type="entry name" value="MFS"/>
</dbReference>
<name>A0ABU4CUD5_RHOJO</name>
<dbReference type="Gene3D" id="1.20.1250.20">
    <property type="entry name" value="MFS general substrate transporter like domains"/>
    <property type="match status" value="1"/>
</dbReference>
<feature type="transmembrane region" description="Helical" evidence="5">
    <location>
        <begin position="348"/>
        <end position="368"/>
    </location>
</feature>
<dbReference type="EMBL" id="JAWLKA010000047">
    <property type="protein sequence ID" value="MDV6286825.1"/>
    <property type="molecule type" value="Genomic_DNA"/>
</dbReference>
<proteinExistence type="predicted"/>
<dbReference type="Pfam" id="PF07690">
    <property type="entry name" value="MFS_1"/>
    <property type="match status" value="1"/>
</dbReference>
<keyword evidence="8" id="KW-1185">Reference proteome</keyword>
<evidence type="ECO:0000256" key="2">
    <source>
        <dbReference type="ARBA" id="ARBA00022692"/>
    </source>
</evidence>
<dbReference type="InterPro" id="IPR036259">
    <property type="entry name" value="MFS_trans_sf"/>
</dbReference>
<sequence length="454" mass="45973">MFVCAAAGFTTLLDSAVLGIGVPAIRSSLHAGTADVQWILASYSLTFGLALVPAGRMGDLVGLRRLFLAGLVLFALMGVVGALAAEPWTVVLARLGQGIGAGMVSSQVLGLIADRFTGTRRARALGAYGTAGGLAGLVGPVLGGVLLGSAGPDVGWRLLLVLNVPFAVTTLVFGVVVLPRDRRSRAGAAVDVVGLGALAAATVLLLLPMVSGFGAPWPVVSVLAAAGAVGFFGWWERRYASRGHTPLLPPALMRARGFTLGTAVALFWFGAVLAMNAVVTLYLIEGLGIAPLHAALAMSGSAVMMAVTSAFGWRVVGRFGRAAVVGAIVAALLVVAGYVVAVNVVPRPYVLAVFATPAVVSGVAGGFVDAPNRAMTLEYAPPGASGVAAGFLQLSQRLSATVSLAAVPGLYLAAVADDAGNYGRAMASALTVCVGMLLVLLMCAVADGRRRKDT</sequence>
<feature type="transmembrane region" description="Helical" evidence="5">
    <location>
        <begin position="190"/>
        <end position="211"/>
    </location>
</feature>
<feature type="transmembrane region" description="Helical" evidence="5">
    <location>
        <begin position="290"/>
        <end position="311"/>
    </location>
</feature>
<reference evidence="7 8" key="1">
    <citation type="submission" date="2023-10" db="EMBL/GenBank/DDBJ databases">
        <title>Development of a sustainable strategy for remediation of hydrocarbon-contaminated territories based on the waste exchange concept.</title>
        <authorList>
            <person name="Krivoruchko A."/>
        </authorList>
    </citation>
    <scope>NUCLEOTIDE SEQUENCE [LARGE SCALE GENOMIC DNA]</scope>
    <source>
        <strain evidence="7 8">IEGM 60</strain>
    </source>
</reference>
<dbReference type="PANTHER" id="PTHR42718">
    <property type="entry name" value="MAJOR FACILITATOR SUPERFAMILY MULTIDRUG TRANSPORTER MFSC"/>
    <property type="match status" value="1"/>
</dbReference>
<feature type="transmembrane region" description="Helical" evidence="5">
    <location>
        <begin position="154"/>
        <end position="178"/>
    </location>
</feature>
<dbReference type="CDD" id="cd17321">
    <property type="entry name" value="MFS_MMR_MDR_like"/>
    <property type="match status" value="1"/>
</dbReference>
<protein>
    <submittedName>
        <fullName evidence="7">MFS transporter</fullName>
    </submittedName>
</protein>
<dbReference type="Gene3D" id="1.20.1720.10">
    <property type="entry name" value="Multidrug resistance protein D"/>
    <property type="match status" value="1"/>
</dbReference>
<dbReference type="PROSITE" id="PS50850">
    <property type="entry name" value="MFS"/>
    <property type="match status" value="1"/>
</dbReference>
<keyword evidence="2 5" id="KW-0812">Transmembrane</keyword>
<dbReference type="PRINTS" id="PR01036">
    <property type="entry name" value="TCRTETB"/>
</dbReference>
<dbReference type="SUPFAM" id="SSF103473">
    <property type="entry name" value="MFS general substrate transporter"/>
    <property type="match status" value="2"/>
</dbReference>
<feature type="transmembrane region" description="Helical" evidence="5">
    <location>
        <begin position="422"/>
        <end position="446"/>
    </location>
</feature>
<dbReference type="Proteomes" id="UP001185737">
    <property type="component" value="Unassembled WGS sequence"/>
</dbReference>
<evidence type="ECO:0000256" key="1">
    <source>
        <dbReference type="ARBA" id="ARBA00004651"/>
    </source>
</evidence>
<feature type="transmembrane region" description="Helical" evidence="5">
    <location>
        <begin position="66"/>
        <end position="85"/>
    </location>
</feature>
<feature type="transmembrane region" description="Helical" evidence="5">
    <location>
        <begin position="91"/>
        <end position="113"/>
    </location>
</feature>
<dbReference type="RefSeq" id="WP_317571806.1">
    <property type="nucleotide sequence ID" value="NZ_JAWLKA010000047.1"/>
</dbReference>
<feature type="transmembrane region" description="Helical" evidence="5">
    <location>
        <begin position="125"/>
        <end position="148"/>
    </location>
</feature>
<feature type="domain" description="Major facilitator superfamily (MFS) profile" evidence="6">
    <location>
        <begin position="1"/>
        <end position="447"/>
    </location>
</feature>
<evidence type="ECO:0000256" key="4">
    <source>
        <dbReference type="ARBA" id="ARBA00023136"/>
    </source>
</evidence>
<evidence type="ECO:0000256" key="5">
    <source>
        <dbReference type="SAM" id="Phobius"/>
    </source>
</evidence>
<dbReference type="InterPro" id="IPR020846">
    <property type="entry name" value="MFS_dom"/>
</dbReference>
<comment type="subcellular location">
    <subcellularLocation>
        <location evidence="1">Cell membrane</location>
        <topology evidence="1">Multi-pass membrane protein</topology>
    </subcellularLocation>
</comment>
<dbReference type="PANTHER" id="PTHR42718:SF39">
    <property type="entry name" value="ACTINORHODIN TRANSPORTER-RELATED"/>
    <property type="match status" value="1"/>
</dbReference>
<evidence type="ECO:0000313" key="8">
    <source>
        <dbReference type="Proteomes" id="UP001185737"/>
    </source>
</evidence>
<feature type="transmembrane region" description="Helical" evidence="5">
    <location>
        <begin position="398"/>
        <end position="416"/>
    </location>
</feature>
<evidence type="ECO:0000259" key="6">
    <source>
        <dbReference type="PROSITE" id="PS50850"/>
    </source>
</evidence>
<feature type="transmembrane region" description="Helical" evidence="5">
    <location>
        <begin position="217"/>
        <end position="236"/>
    </location>
</feature>
<feature type="transmembrane region" description="Helical" evidence="5">
    <location>
        <begin position="35"/>
        <end position="54"/>
    </location>
</feature>
<comment type="caution">
    <text evidence="7">The sequence shown here is derived from an EMBL/GenBank/DDBJ whole genome shotgun (WGS) entry which is preliminary data.</text>
</comment>
<evidence type="ECO:0000256" key="3">
    <source>
        <dbReference type="ARBA" id="ARBA00022989"/>
    </source>
</evidence>
<accession>A0ABU4CUD5</accession>
<evidence type="ECO:0000313" key="7">
    <source>
        <dbReference type="EMBL" id="MDV6286825.1"/>
    </source>
</evidence>
<organism evidence="7 8">
    <name type="scientific">Rhodococcus jostii</name>
    <dbReference type="NCBI Taxonomy" id="132919"/>
    <lineage>
        <taxon>Bacteria</taxon>
        <taxon>Bacillati</taxon>
        <taxon>Actinomycetota</taxon>
        <taxon>Actinomycetes</taxon>
        <taxon>Mycobacteriales</taxon>
        <taxon>Nocardiaceae</taxon>
        <taxon>Rhodococcus</taxon>
    </lineage>
</organism>